<evidence type="ECO:0000313" key="6">
    <source>
        <dbReference type="EMBL" id="PWN90108.1"/>
    </source>
</evidence>
<dbReference type="InterPro" id="IPR028098">
    <property type="entry name" value="Glyco_trans_4-like_N"/>
</dbReference>
<dbReference type="Pfam" id="PF13439">
    <property type="entry name" value="Glyco_transf_4"/>
    <property type="match status" value="1"/>
</dbReference>
<dbReference type="SUPFAM" id="SSF53756">
    <property type="entry name" value="UDP-Glycosyltransferase/glycogen phosphorylase"/>
    <property type="match status" value="2"/>
</dbReference>
<evidence type="ECO:0000313" key="7">
    <source>
        <dbReference type="Proteomes" id="UP000245768"/>
    </source>
</evidence>
<dbReference type="Pfam" id="PF00534">
    <property type="entry name" value="Glycos_transf_1"/>
    <property type="match status" value="1"/>
</dbReference>
<dbReference type="STRING" id="215250.A0A316YN66"/>
<feature type="compositionally biased region" description="Low complexity" evidence="2">
    <location>
        <begin position="488"/>
        <end position="499"/>
    </location>
</feature>
<dbReference type="OrthoDB" id="443318at2759"/>
<evidence type="ECO:0000256" key="3">
    <source>
        <dbReference type="SAM" id="Phobius"/>
    </source>
</evidence>
<dbReference type="PANTHER" id="PTHR45947:SF3">
    <property type="entry name" value="SULFOQUINOVOSYL TRANSFERASE SQD2"/>
    <property type="match status" value="1"/>
</dbReference>
<feature type="region of interest" description="Disordered" evidence="2">
    <location>
        <begin position="555"/>
        <end position="575"/>
    </location>
</feature>
<keyword evidence="6" id="KW-0808">Transferase</keyword>
<dbReference type="InterPro" id="IPR050194">
    <property type="entry name" value="Glycosyltransferase_grp1"/>
</dbReference>
<dbReference type="CDD" id="cd03814">
    <property type="entry name" value="GT4-like"/>
    <property type="match status" value="1"/>
</dbReference>
<evidence type="ECO:0000256" key="2">
    <source>
        <dbReference type="SAM" id="MobiDB-lite"/>
    </source>
</evidence>
<keyword evidence="7" id="KW-1185">Reference proteome</keyword>
<protein>
    <submittedName>
        <fullName evidence="6">UDP-Glycosyltransferase/glycogen phosphorylase</fullName>
    </submittedName>
</protein>
<feature type="compositionally biased region" description="Polar residues" evidence="2">
    <location>
        <begin position="562"/>
        <end position="574"/>
    </location>
</feature>
<gene>
    <name evidence="6" type="ORF">FA10DRAFT_230705</name>
</gene>
<dbReference type="RefSeq" id="XP_025377306.1">
    <property type="nucleotide sequence ID" value="XM_025518830.1"/>
</dbReference>
<evidence type="ECO:0000256" key="1">
    <source>
        <dbReference type="ARBA" id="ARBA00022676"/>
    </source>
</evidence>
<feature type="domain" description="Glycosyl transferase family 1" evidence="4">
    <location>
        <begin position="353"/>
        <end position="484"/>
    </location>
</feature>
<organism evidence="6 7">
    <name type="scientific">Acaromyces ingoldii</name>
    <dbReference type="NCBI Taxonomy" id="215250"/>
    <lineage>
        <taxon>Eukaryota</taxon>
        <taxon>Fungi</taxon>
        <taxon>Dikarya</taxon>
        <taxon>Basidiomycota</taxon>
        <taxon>Ustilaginomycotina</taxon>
        <taxon>Exobasidiomycetes</taxon>
        <taxon>Exobasidiales</taxon>
        <taxon>Cryptobasidiaceae</taxon>
        <taxon>Acaromyces</taxon>
    </lineage>
</organism>
<dbReference type="Gene3D" id="3.40.50.2000">
    <property type="entry name" value="Glycogen Phosphorylase B"/>
    <property type="match status" value="2"/>
</dbReference>
<dbReference type="InterPro" id="IPR001296">
    <property type="entry name" value="Glyco_trans_1"/>
</dbReference>
<keyword evidence="3" id="KW-1133">Transmembrane helix</keyword>
<evidence type="ECO:0000259" key="5">
    <source>
        <dbReference type="Pfam" id="PF13439"/>
    </source>
</evidence>
<feature type="compositionally biased region" description="Low complexity" evidence="2">
    <location>
        <begin position="517"/>
        <end position="532"/>
    </location>
</feature>
<keyword evidence="1" id="KW-0328">Glycosyltransferase</keyword>
<feature type="domain" description="Glycosyltransferase subfamily 4-like N-terminal" evidence="5">
    <location>
        <begin position="44"/>
        <end position="209"/>
    </location>
</feature>
<dbReference type="AlphaFoldDB" id="A0A316YN66"/>
<feature type="transmembrane region" description="Helical" evidence="3">
    <location>
        <begin position="676"/>
        <end position="696"/>
    </location>
</feature>
<proteinExistence type="predicted"/>
<feature type="region of interest" description="Disordered" evidence="2">
    <location>
        <begin position="323"/>
        <end position="349"/>
    </location>
</feature>
<dbReference type="InParanoid" id="A0A316YN66"/>
<keyword evidence="3" id="KW-0472">Membrane</keyword>
<dbReference type="GO" id="GO:0016757">
    <property type="term" value="F:glycosyltransferase activity"/>
    <property type="evidence" value="ECO:0007669"/>
    <property type="project" value="UniProtKB-KW"/>
</dbReference>
<accession>A0A316YN66</accession>
<feature type="region of interest" description="Disordered" evidence="2">
    <location>
        <begin position="270"/>
        <end position="311"/>
    </location>
</feature>
<sequence>MDQVTVALAPPSASSGRALPYPSADQKRRKLRVAIVTENFLPKVDGVTRTLARLLEHLNAEGHEAIVCGPETGITQYAGHAVVGTFGLPLIIYPGLKLNFMRPRFIRRLQQFKPDVIHFVDPIWLGAQMLPVVQKWLPLVPCVSSYHTNLPTYATLFGMPWLEETMWSLTRSLHARCDMVFCPSESTRRMLQAKGFENVEIWSRGVDTTLFNPAARDDNLRSSWGCTPKPLNLTKDLATPALNSSEVEEAAMAQLASKLGFRVGFHSRRQKRASSSSASSSPEDDSFIRTPPTGPSLTASPELSPPPAYDSLSGIPDLPGGAFALPPPALSSSSSKSDQGPSTTAGTGSASLESKTVILYVGRISWEKNIRLLIEAFKLLPTPVRAAAKLVFVGDGPARGDLTRLCARYGLDATFMGHQKGKRLAAMYASSSVFAFPSFTETFGQVVLEALASGLPVVGLHAEGTSDLVTQGRTGLLLDVKAAATSSSSSAIESSPKKSTTSLANSSPRLRALRQHSQSSSSSSSSPSGSSTPAVAATAAVMADFAEAATTAASKLRPSYERSPSSSKIHQAPTSGLAAPIPSVADFAAAMSPSSAAFQSCARSYSILLERLVRDRALRGAMGERAQLVATRKTWWDAMDAVVRGYEEVVERAGLANLTDEELEALRASQQKKAPLTGPIVRLCVILYLVLFALLCKSLF</sequence>
<keyword evidence="3" id="KW-0812">Transmembrane</keyword>
<dbReference type="GeneID" id="37040746"/>
<feature type="region of interest" description="Disordered" evidence="2">
    <location>
        <begin position="488"/>
        <end position="532"/>
    </location>
</feature>
<name>A0A316YN66_9BASI</name>
<evidence type="ECO:0000259" key="4">
    <source>
        <dbReference type="Pfam" id="PF00534"/>
    </source>
</evidence>
<reference evidence="6 7" key="1">
    <citation type="journal article" date="2018" name="Mol. Biol. Evol.">
        <title>Broad Genomic Sampling Reveals a Smut Pathogenic Ancestry of the Fungal Clade Ustilaginomycotina.</title>
        <authorList>
            <person name="Kijpornyongpan T."/>
            <person name="Mondo S.J."/>
            <person name="Barry K."/>
            <person name="Sandor L."/>
            <person name="Lee J."/>
            <person name="Lipzen A."/>
            <person name="Pangilinan J."/>
            <person name="LaButti K."/>
            <person name="Hainaut M."/>
            <person name="Henrissat B."/>
            <person name="Grigoriev I.V."/>
            <person name="Spatafora J.W."/>
            <person name="Aime M.C."/>
        </authorList>
    </citation>
    <scope>NUCLEOTIDE SEQUENCE [LARGE SCALE GENOMIC DNA]</scope>
    <source>
        <strain evidence="6 7">MCA 4198</strain>
    </source>
</reference>
<dbReference type="PANTHER" id="PTHR45947">
    <property type="entry name" value="SULFOQUINOVOSYL TRANSFERASE SQD2"/>
    <property type="match status" value="1"/>
</dbReference>
<dbReference type="Proteomes" id="UP000245768">
    <property type="component" value="Unassembled WGS sequence"/>
</dbReference>
<dbReference type="EMBL" id="KZ819636">
    <property type="protein sequence ID" value="PWN90108.1"/>
    <property type="molecule type" value="Genomic_DNA"/>
</dbReference>
<feature type="compositionally biased region" description="Low complexity" evidence="2">
    <location>
        <begin position="323"/>
        <end position="342"/>
    </location>
</feature>